<accession>A0ABV3QVS3</accession>
<dbReference type="InterPro" id="IPR027417">
    <property type="entry name" value="P-loop_NTPase"/>
</dbReference>
<evidence type="ECO:0000313" key="2">
    <source>
        <dbReference type="Proteomes" id="UP001556196"/>
    </source>
</evidence>
<keyword evidence="2" id="KW-1185">Reference proteome</keyword>
<dbReference type="SUPFAM" id="SSF52540">
    <property type="entry name" value="P-loop containing nucleoside triphosphate hydrolases"/>
    <property type="match status" value="1"/>
</dbReference>
<dbReference type="RefSeq" id="WP_367722214.1">
    <property type="nucleotide sequence ID" value="NZ_JBFOCI010000001.1"/>
</dbReference>
<name>A0ABV3QVS3_9HYPH</name>
<protein>
    <recommendedName>
        <fullName evidence="3">Sulfotransferase family protein</fullName>
    </recommendedName>
</protein>
<dbReference type="Proteomes" id="UP001556196">
    <property type="component" value="Unassembled WGS sequence"/>
</dbReference>
<gene>
    <name evidence="1" type="ORF">ABUE31_04120</name>
</gene>
<sequence>MPLLARMRLDRAKRCFVEHLDSLFVRRVGGGYTTAMKEKIRELLYPTAGDPIPLFCPEKNFVAIWSAKSGCTQTLLWYFGHRDFLKEQKAFDPWPHLYRTDVICASPEYYQSIRSADLSRTKWLRVIRDPFKRAVSSYQQALLNGYHDASMSAFLGRPVDAASGYSFREYVSWLEQANPAILNPHERPQRHALEDWVQPHVVVLEKGDLWQALREFEEINDIEPMSTANAAMLQAEAQRISDIHHSTRGPVANGDEIRFSRGAKPAIWPSYSDMLATSGRKALEKVYAVDFAAYAQLL</sequence>
<organism evidence="1 2">
    <name type="scientific">Mesorhizobium marinum</name>
    <dbReference type="NCBI Taxonomy" id="3228790"/>
    <lineage>
        <taxon>Bacteria</taxon>
        <taxon>Pseudomonadati</taxon>
        <taxon>Pseudomonadota</taxon>
        <taxon>Alphaproteobacteria</taxon>
        <taxon>Hyphomicrobiales</taxon>
        <taxon>Phyllobacteriaceae</taxon>
        <taxon>Mesorhizobium</taxon>
    </lineage>
</organism>
<evidence type="ECO:0000313" key="1">
    <source>
        <dbReference type="EMBL" id="MEW9805171.1"/>
    </source>
</evidence>
<reference evidence="1 2" key="1">
    <citation type="submission" date="2024-06" db="EMBL/GenBank/DDBJ databases">
        <authorList>
            <person name="Tuo L."/>
        </authorList>
    </citation>
    <scope>NUCLEOTIDE SEQUENCE [LARGE SCALE GENOMIC DNA]</scope>
    <source>
        <strain evidence="1 2">ZMM04-5</strain>
    </source>
</reference>
<comment type="caution">
    <text evidence="1">The sequence shown here is derived from an EMBL/GenBank/DDBJ whole genome shotgun (WGS) entry which is preliminary data.</text>
</comment>
<evidence type="ECO:0008006" key="3">
    <source>
        <dbReference type="Google" id="ProtNLM"/>
    </source>
</evidence>
<dbReference type="EMBL" id="JBFOCI010000001">
    <property type="protein sequence ID" value="MEW9805171.1"/>
    <property type="molecule type" value="Genomic_DNA"/>
</dbReference>
<proteinExistence type="predicted"/>